<feature type="transmembrane region" description="Helical" evidence="1">
    <location>
        <begin position="82"/>
        <end position="101"/>
    </location>
</feature>
<dbReference type="AlphaFoldDB" id="A0A0J1GHX9"/>
<feature type="transmembrane region" description="Helical" evidence="1">
    <location>
        <begin position="47"/>
        <end position="70"/>
    </location>
</feature>
<sequence length="116" mass="13816">MSFEQKIDHAISEMTLAKIKPYRRDMLRYRLLEKLGIQAPPPYYRAYLFNVLSQFLKFSVIYGSFMWLLAWKDMPEMTASMMLTNAGLIGIFYGLMMASYIRYEAKRKKLTPWHKL</sequence>
<keyword evidence="3" id="KW-1185">Reference proteome</keyword>
<gene>
    <name evidence="2" type="ORF">ABT58_19035</name>
</gene>
<protein>
    <submittedName>
        <fullName evidence="2">Uncharacterized protein</fullName>
    </submittedName>
</protein>
<evidence type="ECO:0000313" key="3">
    <source>
        <dbReference type="Proteomes" id="UP000036426"/>
    </source>
</evidence>
<organism evidence="2 3">
    <name type="scientific">Photobacterium aphoticum</name>
    <dbReference type="NCBI Taxonomy" id="754436"/>
    <lineage>
        <taxon>Bacteria</taxon>
        <taxon>Pseudomonadati</taxon>
        <taxon>Pseudomonadota</taxon>
        <taxon>Gammaproteobacteria</taxon>
        <taxon>Vibrionales</taxon>
        <taxon>Vibrionaceae</taxon>
        <taxon>Photobacterium</taxon>
    </lineage>
</organism>
<evidence type="ECO:0000256" key="1">
    <source>
        <dbReference type="SAM" id="Phobius"/>
    </source>
</evidence>
<keyword evidence="1" id="KW-1133">Transmembrane helix</keyword>
<dbReference type="OrthoDB" id="7870117at2"/>
<dbReference type="Pfam" id="PF19942">
    <property type="entry name" value="DUF6404"/>
    <property type="match status" value="1"/>
</dbReference>
<keyword evidence="1" id="KW-0812">Transmembrane</keyword>
<dbReference type="InterPro" id="IPR045644">
    <property type="entry name" value="DUF6404"/>
</dbReference>
<dbReference type="PATRIC" id="fig|754436.4.peg.4026"/>
<keyword evidence="1" id="KW-0472">Membrane</keyword>
<accession>A0A0J1GHX9</accession>
<proteinExistence type="predicted"/>
<comment type="caution">
    <text evidence="2">The sequence shown here is derived from an EMBL/GenBank/DDBJ whole genome shotgun (WGS) entry which is preliminary data.</text>
</comment>
<dbReference type="RefSeq" id="WP_047876027.1">
    <property type="nucleotide sequence ID" value="NZ_BMYC01000006.1"/>
</dbReference>
<name>A0A0J1GHX9_9GAMM</name>
<evidence type="ECO:0000313" key="2">
    <source>
        <dbReference type="EMBL" id="KLU99108.1"/>
    </source>
</evidence>
<reference evidence="2 3" key="1">
    <citation type="submission" date="2015-05" db="EMBL/GenBank/DDBJ databases">
        <title>Photobacterium galathea sp. nov.</title>
        <authorList>
            <person name="Machado H."/>
            <person name="Gram L."/>
        </authorList>
    </citation>
    <scope>NUCLEOTIDE SEQUENCE [LARGE SCALE GENOMIC DNA]</scope>
    <source>
        <strain evidence="2 3">DSM 25995</strain>
    </source>
</reference>
<dbReference type="EMBL" id="LDOV01000037">
    <property type="protein sequence ID" value="KLU99108.1"/>
    <property type="molecule type" value="Genomic_DNA"/>
</dbReference>
<dbReference type="Proteomes" id="UP000036426">
    <property type="component" value="Unassembled WGS sequence"/>
</dbReference>